<gene>
    <name evidence="1" type="ORF">G9U51_07290</name>
</gene>
<dbReference type="AlphaFoldDB" id="A0A967AZK1"/>
<evidence type="ECO:0000313" key="1">
    <source>
        <dbReference type="EMBL" id="NHN55583.1"/>
    </source>
</evidence>
<name>A0A967AZK1_9MICO</name>
<evidence type="ECO:0000313" key="2">
    <source>
        <dbReference type="Proteomes" id="UP000744769"/>
    </source>
</evidence>
<sequence>MAEGKDERSTSAFGRGVVADALEAVDPPGAAAVTRETGWRSAYLKHFRRLVEVGLVKPDDAVQVARDGLSSVHERMCWLPDGEQGDRELAAAFDTAGAPRLEETTVRGDAAPDREFTLPYKGKRLRGNDIRTQVSDWVARGVVEPGVATAVEAVLDNPDWLDLSDREFVVLGATSQMGPLRSLLRWGAKVVAVDLPRQDLWDRTFELAAAGAGTLTAPMTDGVVGADLLHDLGRVGAWLADRPAPLVLGNYVYADGATNLRLSAATDALAQHLLDRRDDLALSFLATPTDVFVVPAAAVAQANDSYDRAFLAKVRGPLRALSGGRLLKRQYAPGADISISDSIVPQQGPNYLLAKRIHRWRATAAAADGRLVSMNIAPPTRTRSVTKNRALAAAYAGAHRFGVEVFDPSTSSSLMAALMVHDLRTGGVGALPVGWPAEAAHAAHGGLWRVAYEPRSALGIAAVLGVGALRG</sequence>
<organism evidence="1 2">
    <name type="scientific">Metallococcus carri</name>
    <dbReference type="NCBI Taxonomy" id="1656884"/>
    <lineage>
        <taxon>Bacteria</taxon>
        <taxon>Bacillati</taxon>
        <taxon>Actinomycetota</taxon>
        <taxon>Actinomycetes</taxon>
        <taxon>Micrococcales</taxon>
        <taxon>Dermacoccaceae</taxon>
        <taxon>Metallococcus</taxon>
    </lineage>
</organism>
<protein>
    <submittedName>
        <fullName evidence="1">Uncharacterized protein</fullName>
    </submittedName>
</protein>
<reference evidence="1" key="1">
    <citation type="submission" date="2020-03" db="EMBL/GenBank/DDBJ databases">
        <title>Draft sequencing of Calidifontibacter sp. DB0510.</title>
        <authorList>
            <person name="Kim D.-U."/>
        </authorList>
    </citation>
    <scope>NUCLEOTIDE SEQUENCE</scope>
    <source>
        <strain evidence="1">DB0510</strain>
    </source>
</reference>
<dbReference type="Proteomes" id="UP000744769">
    <property type="component" value="Unassembled WGS sequence"/>
</dbReference>
<accession>A0A967AZK1</accession>
<dbReference type="EMBL" id="JAAOIV010000004">
    <property type="protein sequence ID" value="NHN55583.1"/>
    <property type="molecule type" value="Genomic_DNA"/>
</dbReference>
<comment type="caution">
    <text evidence="1">The sequence shown here is derived from an EMBL/GenBank/DDBJ whole genome shotgun (WGS) entry which is preliminary data.</text>
</comment>
<proteinExistence type="predicted"/>
<keyword evidence="2" id="KW-1185">Reference proteome</keyword>